<name>A0ACC0YMR9_9ROSI</name>
<dbReference type="Proteomes" id="UP001163603">
    <property type="component" value="Chromosome 6"/>
</dbReference>
<organism evidence="1 2">
    <name type="scientific">Pistacia integerrima</name>
    <dbReference type="NCBI Taxonomy" id="434235"/>
    <lineage>
        <taxon>Eukaryota</taxon>
        <taxon>Viridiplantae</taxon>
        <taxon>Streptophyta</taxon>
        <taxon>Embryophyta</taxon>
        <taxon>Tracheophyta</taxon>
        <taxon>Spermatophyta</taxon>
        <taxon>Magnoliopsida</taxon>
        <taxon>eudicotyledons</taxon>
        <taxon>Gunneridae</taxon>
        <taxon>Pentapetalae</taxon>
        <taxon>rosids</taxon>
        <taxon>malvids</taxon>
        <taxon>Sapindales</taxon>
        <taxon>Anacardiaceae</taxon>
        <taxon>Pistacia</taxon>
    </lineage>
</organism>
<sequence length="55" mass="6119">MTTEALASRLPTPLPEGELDQIHKEYRLPVGLRVIEGYLSDNPPDCLIAMSKILL</sequence>
<evidence type="ECO:0000313" key="1">
    <source>
        <dbReference type="EMBL" id="KAJ0038748.1"/>
    </source>
</evidence>
<protein>
    <submittedName>
        <fullName evidence="1">Uncharacterized protein</fullName>
    </submittedName>
</protein>
<accession>A0ACC0YMR9</accession>
<dbReference type="EMBL" id="CM047741">
    <property type="protein sequence ID" value="KAJ0038748.1"/>
    <property type="molecule type" value="Genomic_DNA"/>
</dbReference>
<evidence type="ECO:0000313" key="2">
    <source>
        <dbReference type="Proteomes" id="UP001163603"/>
    </source>
</evidence>
<keyword evidence="2" id="KW-1185">Reference proteome</keyword>
<comment type="caution">
    <text evidence="1">The sequence shown here is derived from an EMBL/GenBank/DDBJ whole genome shotgun (WGS) entry which is preliminary data.</text>
</comment>
<proteinExistence type="predicted"/>
<gene>
    <name evidence="1" type="ORF">Pint_22504</name>
</gene>
<reference evidence="2" key="1">
    <citation type="journal article" date="2023" name="G3 (Bethesda)">
        <title>Genome assembly and association tests identify interacting loci associated with vigor, precocity, and sex in interspecific pistachio rootstocks.</title>
        <authorList>
            <person name="Palmer W."/>
            <person name="Jacygrad E."/>
            <person name="Sagayaradj S."/>
            <person name="Cavanaugh K."/>
            <person name="Han R."/>
            <person name="Bertier L."/>
            <person name="Beede B."/>
            <person name="Kafkas S."/>
            <person name="Golino D."/>
            <person name="Preece J."/>
            <person name="Michelmore R."/>
        </authorList>
    </citation>
    <scope>NUCLEOTIDE SEQUENCE [LARGE SCALE GENOMIC DNA]</scope>
</reference>